<reference evidence="9 10" key="2">
    <citation type="submission" date="2019-07" db="EMBL/GenBank/DDBJ databases">
        <title>Genome sequencing of Parabacteroides distasonis iSURF_7.</title>
        <authorList>
            <person name="Degefu H.N."/>
            <person name="Ruoff K.L."/>
            <person name="Price C.E."/>
            <person name="Valls R.A."/>
            <person name="O'Toole G.A."/>
        </authorList>
    </citation>
    <scope>NUCLEOTIDE SEQUENCE [LARGE SCALE GENOMIC DNA]</scope>
    <source>
        <strain evidence="9 10">CFPLTA003_1B</strain>
    </source>
</reference>
<dbReference type="EMBL" id="WKMW01000026">
    <property type="protein sequence ID" value="MRY86549.1"/>
    <property type="molecule type" value="Genomic_DNA"/>
</dbReference>
<evidence type="ECO:0000313" key="13">
    <source>
        <dbReference type="Proteomes" id="UP000471216"/>
    </source>
</evidence>
<feature type="transmembrane region" description="Helical" evidence="5">
    <location>
        <begin position="170"/>
        <end position="193"/>
    </location>
</feature>
<evidence type="ECO:0000256" key="5">
    <source>
        <dbReference type="SAM" id="Phobius"/>
    </source>
</evidence>
<feature type="transmembrane region" description="Helical" evidence="5">
    <location>
        <begin position="91"/>
        <end position="111"/>
    </location>
</feature>
<dbReference type="Proteomes" id="UP000315827">
    <property type="component" value="Unassembled WGS sequence"/>
</dbReference>
<evidence type="ECO:0000256" key="3">
    <source>
        <dbReference type="ARBA" id="ARBA00022989"/>
    </source>
</evidence>
<evidence type="ECO:0000313" key="9">
    <source>
        <dbReference type="EMBL" id="TWV59421.1"/>
    </source>
</evidence>
<dbReference type="Proteomes" id="UP000450599">
    <property type="component" value="Unassembled WGS sequence"/>
</dbReference>
<gene>
    <name evidence="9" type="ORF">FSA05_18115</name>
    <name evidence="7" type="ORF">GKD54_20010</name>
    <name evidence="6" type="ORF">GKD58_20255</name>
    <name evidence="8" type="ORF">GKD68_04600</name>
</gene>
<dbReference type="InterPro" id="IPR052556">
    <property type="entry name" value="PolySynth_Transporter"/>
</dbReference>
<keyword evidence="2 5" id="KW-0812">Transmembrane</keyword>
<feature type="transmembrane region" description="Helical" evidence="5">
    <location>
        <begin position="416"/>
        <end position="437"/>
    </location>
</feature>
<keyword evidence="3 5" id="KW-1133">Transmembrane helix</keyword>
<dbReference type="EMBL" id="VOHW01000014">
    <property type="protein sequence ID" value="TWV59421.1"/>
    <property type="molecule type" value="Genomic_DNA"/>
</dbReference>
<dbReference type="InterPro" id="IPR002797">
    <property type="entry name" value="Polysacc_synth"/>
</dbReference>
<proteinExistence type="predicted"/>
<feature type="transmembrane region" description="Helical" evidence="5">
    <location>
        <begin position="12"/>
        <end position="32"/>
    </location>
</feature>
<dbReference type="EMBL" id="WKMX01000024">
    <property type="protein sequence ID" value="MRZ08446.1"/>
    <property type="molecule type" value="Genomic_DNA"/>
</dbReference>
<comment type="caution">
    <text evidence="6">The sequence shown here is derived from an EMBL/GenBank/DDBJ whole genome shotgun (WGS) entry which is preliminary data.</text>
</comment>
<keyword evidence="4 5" id="KW-0472">Membrane</keyword>
<organism evidence="6 12">
    <name type="scientific">Parabacteroides distasonis</name>
    <dbReference type="NCBI Taxonomy" id="823"/>
    <lineage>
        <taxon>Bacteria</taxon>
        <taxon>Pseudomonadati</taxon>
        <taxon>Bacteroidota</taxon>
        <taxon>Bacteroidia</taxon>
        <taxon>Bacteroidales</taxon>
        <taxon>Tannerellaceae</taxon>
        <taxon>Parabacteroides</taxon>
    </lineage>
</organism>
<evidence type="ECO:0000313" key="12">
    <source>
        <dbReference type="Proteomes" id="UP000450599"/>
    </source>
</evidence>
<feature type="transmembrane region" description="Helical" evidence="5">
    <location>
        <begin position="117"/>
        <end position="136"/>
    </location>
</feature>
<feature type="transmembrane region" description="Helical" evidence="5">
    <location>
        <begin position="52"/>
        <end position="70"/>
    </location>
</feature>
<feature type="transmembrane region" description="Helical" evidence="5">
    <location>
        <begin position="289"/>
        <end position="317"/>
    </location>
</feature>
<evidence type="ECO:0000313" key="6">
    <source>
        <dbReference type="EMBL" id="MRY86549.1"/>
    </source>
</evidence>
<evidence type="ECO:0000313" key="8">
    <source>
        <dbReference type="EMBL" id="MRZ54032.1"/>
    </source>
</evidence>
<comment type="subcellular location">
    <subcellularLocation>
        <location evidence="1">Membrane</location>
        <topology evidence="1">Multi-pass membrane protein</topology>
    </subcellularLocation>
</comment>
<feature type="transmembrane region" description="Helical" evidence="5">
    <location>
        <begin position="247"/>
        <end position="268"/>
    </location>
</feature>
<evidence type="ECO:0000313" key="10">
    <source>
        <dbReference type="Proteomes" id="UP000315827"/>
    </source>
</evidence>
<dbReference type="CDD" id="cd13128">
    <property type="entry name" value="MATE_Wzx_like"/>
    <property type="match status" value="1"/>
</dbReference>
<dbReference type="Proteomes" id="UP000432516">
    <property type="component" value="Unassembled WGS sequence"/>
</dbReference>
<name>A0A3D9A819_PARDI</name>
<feature type="transmembrane region" description="Helical" evidence="5">
    <location>
        <begin position="329"/>
        <end position="349"/>
    </location>
</feature>
<accession>A0A3D9A819</accession>
<feature type="transmembrane region" description="Helical" evidence="5">
    <location>
        <begin position="383"/>
        <end position="404"/>
    </location>
</feature>
<reference evidence="11 12" key="1">
    <citation type="journal article" date="2019" name="Nat. Med.">
        <title>A library of human gut bacterial isolates paired with longitudinal multiomics data enables mechanistic microbiome research.</title>
        <authorList>
            <person name="Poyet M."/>
            <person name="Groussin M."/>
            <person name="Gibbons S.M."/>
            <person name="Avila-Pacheco J."/>
            <person name="Jiang X."/>
            <person name="Kearney S.M."/>
            <person name="Perrotta A.R."/>
            <person name="Berdy B."/>
            <person name="Zhao S."/>
            <person name="Lieberman T.D."/>
            <person name="Swanson P.K."/>
            <person name="Smith M."/>
            <person name="Roesemann S."/>
            <person name="Alexander J.E."/>
            <person name="Rich S.A."/>
            <person name="Livny J."/>
            <person name="Vlamakis H."/>
            <person name="Clish C."/>
            <person name="Bullock K."/>
            <person name="Deik A."/>
            <person name="Scott J."/>
            <person name="Pierce K.A."/>
            <person name="Xavier R.J."/>
            <person name="Alm E.J."/>
        </authorList>
    </citation>
    <scope>NUCLEOTIDE SEQUENCE [LARGE SCALE GENOMIC DNA]</scope>
    <source>
        <strain evidence="7 13">BIOML-A10</strain>
        <strain evidence="6 12">BIOML-A11</strain>
        <strain evidence="8 11">BIOML-A2</strain>
    </source>
</reference>
<evidence type="ECO:0000256" key="4">
    <source>
        <dbReference type="ARBA" id="ARBA00023136"/>
    </source>
</evidence>
<evidence type="ECO:0000256" key="2">
    <source>
        <dbReference type="ARBA" id="ARBA00022692"/>
    </source>
</evidence>
<dbReference type="PANTHER" id="PTHR43424">
    <property type="entry name" value="LOCUS PUTATIVE PROTEIN 1-RELATED"/>
    <property type="match status" value="1"/>
</dbReference>
<feature type="transmembrane region" description="Helical" evidence="5">
    <location>
        <begin position="443"/>
        <end position="462"/>
    </location>
</feature>
<evidence type="ECO:0000313" key="7">
    <source>
        <dbReference type="EMBL" id="MRZ08446.1"/>
    </source>
</evidence>
<dbReference type="Pfam" id="PF01943">
    <property type="entry name" value="Polysacc_synt"/>
    <property type="match status" value="1"/>
</dbReference>
<dbReference type="GO" id="GO:0016020">
    <property type="term" value="C:membrane"/>
    <property type="evidence" value="ECO:0007669"/>
    <property type="project" value="UniProtKB-SubCell"/>
</dbReference>
<feature type="transmembrane region" description="Helical" evidence="5">
    <location>
        <begin position="214"/>
        <end position="235"/>
    </location>
</feature>
<dbReference type="EMBL" id="WKNE01000003">
    <property type="protein sequence ID" value="MRZ54032.1"/>
    <property type="molecule type" value="Genomic_DNA"/>
</dbReference>
<dbReference type="RefSeq" id="WP_010183668.1">
    <property type="nucleotide sequence ID" value="NZ_CAXSUO010000013.1"/>
</dbReference>
<dbReference type="PANTHER" id="PTHR43424:SF1">
    <property type="entry name" value="LOCUS PUTATIVE PROTEIN 1-RELATED"/>
    <property type="match status" value="1"/>
</dbReference>
<dbReference type="AlphaFoldDB" id="A0A3D9A819"/>
<protein>
    <submittedName>
        <fullName evidence="6 9">Flippase</fullName>
    </submittedName>
</protein>
<evidence type="ECO:0000256" key="1">
    <source>
        <dbReference type="ARBA" id="ARBA00004141"/>
    </source>
</evidence>
<sequence length="472" mass="53472">MSSPSIKKNFIYKSILTLSTYLINLMIFPYVSRVLGVEYVGLVNFVDNTVNYFLLFATMGMSILGIREIAAVKNDYQRKSQVFSNLMGMNIVFTLFTLIVYLICIAVVPKFNQYEELFYIGAGKILFSAFLIEWFFTGIENFHYITLRSLFIKCIYIISILFLIKSPADYRLYFILTVGVVVINALINTVYVYRFIDFQFKDLFSTRFYRQNCMLGLYAIMTSMYLTFNVMYLGLVSDNVEVGYYTTAFKLYYVILGLFSAFTNVMLPRMSALISEGEGQRFHELIGRSFMVITMFSIPMIACSIALAPQMIFILAGAGYEGAILPMRIIMPAILFVGIAQVLAIQVLIPMKKDKILLKASVIGALVALLVNLTVVYRLESVGSALVLVASETVVTLFYILYTFHHKLVHLPLKYLGQSIVCAIPSLLVCLLCGNMIENPSLSFLVALFAGGTCWLVSFYFMKGRNIIRYKP</sequence>
<evidence type="ECO:0000313" key="11">
    <source>
        <dbReference type="Proteomes" id="UP000432516"/>
    </source>
</evidence>
<dbReference type="Proteomes" id="UP000471216">
    <property type="component" value="Unassembled WGS sequence"/>
</dbReference>
<feature type="transmembrane region" description="Helical" evidence="5">
    <location>
        <begin position="356"/>
        <end position="377"/>
    </location>
</feature>